<name>A0ABQ6MEI5_9STRA</name>
<evidence type="ECO:0000256" key="3">
    <source>
        <dbReference type="PROSITE-ProRule" id="PRU00023"/>
    </source>
</evidence>
<comment type="caution">
    <text evidence="5">The sequence shown here is derived from an EMBL/GenBank/DDBJ whole genome shotgun (WGS) entry which is preliminary data.</text>
</comment>
<keyword evidence="2 3" id="KW-0040">ANK repeat</keyword>
<dbReference type="PROSITE" id="PS50088">
    <property type="entry name" value="ANK_REPEAT"/>
    <property type="match status" value="1"/>
</dbReference>
<dbReference type="EMBL" id="BRYB01002731">
    <property type="protein sequence ID" value="GMI24626.1"/>
    <property type="molecule type" value="Genomic_DNA"/>
</dbReference>
<reference evidence="5 6" key="1">
    <citation type="journal article" date="2023" name="Commun. Biol.">
        <title>Genome analysis of Parmales, the sister group of diatoms, reveals the evolutionary specialization of diatoms from phago-mixotrophs to photoautotrophs.</title>
        <authorList>
            <person name="Ban H."/>
            <person name="Sato S."/>
            <person name="Yoshikawa S."/>
            <person name="Yamada K."/>
            <person name="Nakamura Y."/>
            <person name="Ichinomiya M."/>
            <person name="Sato N."/>
            <person name="Blanc-Mathieu R."/>
            <person name="Endo H."/>
            <person name="Kuwata A."/>
            <person name="Ogata H."/>
        </authorList>
    </citation>
    <scope>NUCLEOTIDE SEQUENCE [LARGE SCALE GENOMIC DNA]</scope>
</reference>
<dbReference type="Pfam" id="PF12796">
    <property type="entry name" value="Ank_2"/>
    <property type="match status" value="1"/>
</dbReference>
<keyword evidence="6" id="KW-1185">Reference proteome</keyword>
<feature type="repeat" description="ANK" evidence="3">
    <location>
        <begin position="275"/>
        <end position="311"/>
    </location>
</feature>
<accession>A0ABQ6MEI5</accession>
<dbReference type="Gene3D" id="1.25.40.20">
    <property type="entry name" value="Ankyrin repeat-containing domain"/>
    <property type="match status" value="2"/>
</dbReference>
<dbReference type="Proteomes" id="UP001165060">
    <property type="component" value="Unassembled WGS sequence"/>
</dbReference>
<dbReference type="SUPFAM" id="SSF48403">
    <property type="entry name" value="Ankyrin repeat"/>
    <property type="match status" value="1"/>
</dbReference>
<evidence type="ECO:0000256" key="2">
    <source>
        <dbReference type="ARBA" id="ARBA00023043"/>
    </source>
</evidence>
<protein>
    <recommendedName>
        <fullName evidence="7">ANK_REP_REGION domain-containing protein</fullName>
    </recommendedName>
</protein>
<dbReference type="SMART" id="SM00248">
    <property type="entry name" value="ANK"/>
    <property type="match status" value="5"/>
</dbReference>
<dbReference type="PROSITE" id="PS50297">
    <property type="entry name" value="ANK_REP_REGION"/>
    <property type="match status" value="1"/>
</dbReference>
<gene>
    <name evidence="5" type="ORF">TeGR_g15013</name>
</gene>
<feature type="region of interest" description="Disordered" evidence="4">
    <location>
        <begin position="475"/>
        <end position="558"/>
    </location>
</feature>
<dbReference type="PANTHER" id="PTHR24198">
    <property type="entry name" value="ANKYRIN REPEAT AND PROTEIN KINASE DOMAIN-CONTAINING PROTEIN"/>
    <property type="match status" value="1"/>
</dbReference>
<evidence type="ECO:0008006" key="7">
    <source>
        <dbReference type="Google" id="ProtNLM"/>
    </source>
</evidence>
<keyword evidence="1" id="KW-0677">Repeat</keyword>
<dbReference type="PANTHER" id="PTHR24198:SF165">
    <property type="entry name" value="ANKYRIN REPEAT-CONTAINING PROTEIN-RELATED"/>
    <property type="match status" value="1"/>
</dbReference>
<feature type="compositionally biased region" description="Acidic residues" evidence="4">
    <location>
        <begin position="510"/>
        <end position="526"/>
    </location>
</feature>
<dbReference type="InterPro" id="IPR002110">
    <property type="entry name" value="Ankyrin_rpt"/>
</dbReference>
<dbReference type="InterPro" id="IPR036770">
    <property type="entry name" value="Ankyrin_rpt-contain_sf"/>
</dbReference>
<evidence type="ECO:0000313" key="5">
    <source>
        <dbReference type="EMBL" id="GMI24626.1"/>
    </source>
</evidence>
<organism evidence="5 6">
    <name type="scientific">Tetraparma gracilis</name>
    <dbReference type="NCBI Taxonomy" id="2962635"/>
    <lineage>
        <taxon>Eukaryota</taxon>
        <taxon>Sar</taxon>
        <taxon>Stramenopiles</taxon>
        <taxon>Ochrophyta</taxon>
        <taxon>Bolidophyceae</taxon>
        <taxon>Parmales</taxon>
        <taxon>Triparmaceae</taxon>
        <taxon>Tetraparma</taxon>
    </lineage>
</organism>
<feature type="non-terminal residue" evidence="5">
    <location>
        <position position="1"/>
    </location>
</feature>
<evidence type="ECO:0000256" key="4">
    <source>
        <dbReference type="SAM" id="MobiDB-lite"/>
    </source>
</evidence>
<sequence>KFLSSFSSPPALSPPPVPRSLCSSLSSSIRSDSPARFLQLTARAPAARTGRFFAAPLPGTLCLAAGANAAGVVAAILPLLPRGSLGDAPGSPLLAPFFACAAGAAPCLALLLASGLFDPLAQAPCGRSLLHCACEAGSAAALELLLAVPALAEPAALASLDASGLSPLHLCAAHGSAACAALLLALPGGRLLAAQPLGGRALPGLTALHLAAALGGASGDAKLIPLLAAAAPMLANDQANRLSLSALHLAACGAPLAPAAALARAGANPAAKDRAGSTPLHVACGAPGARSGAPMVALLLQHGADCGTHDDLGRTALSVAAGAGDGGAAALLWRTGQERGAGSAGVALGEAARNGRGGALAALLRGGALGLDPGPAKAALASAARGATAALAESYFRPSADTAAATAVAKMLQAAEKGVCREAAAARVLPGADLAGARAVREGVLRVQGAGNDPDPLALRILSFCGLGHFGRPVRAGGRAGSRPASPQAGEPAGPKRSAPVSSTPSPAGSDDDDTASEGAPGEDEAFAAPKPVKRARRVSKEGGGVWTVPIGTVPIGN</sequence>
<evidence type="ECO:0000313" key="6">
    <source>
        <dbReference type="Proteomes" id="UP001165060"/>
    </source>
</evidence>
<dbReference type="Pfam" id="PF00023">
    <property type="entry name" value="Ank"/>
    <property type="match status" value="1"/>
</dbReference>
<proteinExistence type="predicted"/>
<evidence type="ECO:0000256" key="1">
    <source>
        <dbReference type="ARBA" id="ARBA00022737"/>
    </source>
</evidence>